<sequence>MKTESYIGFMLVMALTTGWCFIRYEHPGMRFLIPPLNTSSFFPSISAHHHHAEASEVENKRDWSSQIYSITHEQGWNYLKGKFEEHQEKSIHQPVEVQEVWTRTQRFLRGGSKVDHPPKSLSLSSHRRKLPGYADRFGAPGTAGFVVLIIVVLFLLFCCRGMLCDILACVCLYEICCGDGAVGGFDLM</sequence>
<protein>
    <submittedName>
        <fullName evidence="2">Uncharacterized protein</fullName>
    </submittedName>
</protein>
<evidence type="ECO:0000313" key="3">
    <source>
        <dbReference type="Proteomes" id="UP000693970"/>
    </source>
</evidence>
<proteinExistence type="predicted"/>
<keyword evidence="1" id="KW-0812">Transmembrane</keyword>
<accession>A0A9K3KY00</accession>
<name>A0A9K3KY00_9STRA</name>
<reference evidence="2" key="1">
    <citation type="journal article" date="2021" name="Sci. Rep.">
        <title>Diploid genomic architecture of Nitzschia inconspicua, an elite biomass production diatom.</title>
        <authorList>
            <person name="Oliver A."/>
            <person name="Podell S."/>
            <person name="Pinowska A."/>
            <person name="Traller J.C."/>
            <person name="Smith S.R."/>
            <person name="McClure R."/>
            <person name="Beliaev A."/>
            <person name="Bohutskyi P."/>
            <person name="Hill E.A."/>
            <person name="Rabines A."/>
            <person name="Zheng H."/>
            <person name="Allen L.Z."/>
            <person name="Kuo A."/>
            <person name="Grigoriev I.V."/>
            <person name="Allen A.E."/>
            <person name="Hazlebeck D."/>
            <person name="Allen E.E."/>
        </authorList>
    </citation>
    <scope>NUCLEOTIDE SEQUENCE</scope>
    <source>
        <strain evidence="2">Hildebrandi</strain>
    </source>
</reference>
<gene>
    <name evidence="2" type="ORF">IV203_010789</name>
</gene>
<organism evidence="2 3">
    <name type="scientific">Nitzschia inconspicua</name>
    <dbReference type="NCBI Taxonomy" id="303405"/>
    <lineage>
        <taxon>Eukaryota</taxon>
        <taxon>Sar</taxon>
        <taxon>Stramenopiles</taxon>
        <taxon>Ochrophyta</taxon>
        <taxon>Bacillariophyta</taxon>
        <taxon>Bacillariophyceae</taxon>
        <taxon>Bacillariophycidae</taxon>
        <taxon>Bacillariales</taxon>
        <taxon>Bacillariaceae</taxon>
        <taxon>Nitzschia</taxon>
    </lineage>
</organism>
<feature type="transmembrane region" description="Helical" evidence="1">
    <location>
        <begin position="137"/>
        <end position="157"/>
    </location>
</feature>
<feature type="transmembrane region" description="Helical" evidence="1">
    <location>
        <begin position="6"/>
        <end position="24"/>
    </location>
</feature>
<dbReference type="EMBL" id="JAGRRH010000018">
    <property type="protein sequence ID" value="KAG7351429.1"/>
    <property type="molecule type" value="Genomic_DNA"/>
</dbReference>
<keyword evidence="3" id="KW-1185">Reference proteome</keyword>
<keyword evidence="1" id="KW-0472">Membrane</keyword>
<dbReference type="AlphaFoldDB" id="A0A9K3KY00"/>
<reference evidence="2" key="2">
    <citation type="submission" date="2021-04" db="EMBL/GenBank/DDBJ databases">
        <authorList>
            <person name="Podell S."/>
        </authorList>
    </citation>
    <scope>NUCLEOTIDE SEQUENCE</scope>
    <source>
        <strain evidence="2">Hildebrandi</strain>
    </source>
</reference>
<evidence type="ECO:0000313" key="2">
    <source>
        <dbReference type="EMBL" id="KAG7351429.1"/>
    </source>
</evidence>
<dbReference type="Proteomes" id="UP000693970">
    <property type="component" value="Unassembled WGS sequence"/>
</dbReference>
<keyword evidence="1" id="KW-1133">Transmembrane helix</keyword>
<comment type="caution">
    <text evidence="2">The sequence shown here is derived from an EMBL/GenBank/DDBJ whole genome shotgun (WGS) entry which is preliminary data.</text>
</comment>
<evidence type="ECO:0000256" key="1">
    <source>
        <dbReference type="SAM" id="Phobius"/>
    </source>
</evidence>